<reference evidence="2" key="4">
    <citation type="submission" date="2025-09" db="UniProtKB">
        <authorList>
            <consortium name="Ensembl"/>
        </authorList>
    </citation>
    <scope>IDENTIFICATION</scope>
    <source>
        <strain evidence="2">HNI</strain>
    </source>
</reference>
<dbReference type="Ensembl" id="ENSORLT00020008096.1">
    <property type="protein sequence ID" value="ENSORLP00020023987.1"/>
    <property type="gene ID" value="ENSORLG00020005139.1"/>
</dbReference>
<dbReference type="Proteomes" id="UP000265180">
    <property type="component" value="Chromosome 14"/>
</dbReference>
<evidence type="ECO:0000256" key="1">
    <source>
        <dbReference type="SAM" id="MobiDB-lite"/>
    </source>
</evidence>
<evidence type="ECO:0000313" key="3">
    <source>
        <dbReference type="Proteomes" id="UP000265180"/>
    </source>
</evidence>
<feature type="region of interest" description="Disordered" evidence="1">
    <location>
        <begin position="84"/>
        <end position="122"/>
    </location>
</feature>
<feature type="region of interest" description="Disordered" evidence="1">
    <location>
        <begin position="1"/>
        <end position="20"/>
    </location>
</feature>
<reference evidence="2" key="3">
    <citation type="submission" date="2025-08" db="UniProtKB">
        <authorList>
            <consortium name="Ensembl"/>
        </authorList>
    </citation>
    <scope>IDENTIFICATION</scope>
    <source>
        <strain evidence="2">HNI</strain>
    </source>
</reference>
<name>A0A3P9LTK2_ORYLA</name>
<proteinExistence type="predicted"/>
<accession>A0A3P9LTK2</accession>
<organism evidence="2 3">
    <name type="scientific">Oryzias latipes</name>
    <name type="common">Japanese rice fish</name>
    <name type="synonym">Japanese killifish</name>
    <dbReference type="NCBI Taxonomy" id="8090"/>
    <lineage>
        <taxon>Eukaryota</taxon>
        <taxon>Metazoa</taxon>
        <taxon>Chordata</taxon>
        <taxon>Craniata</taxon>
        <taxon>Vertebrata</taxon>
        <taxon>Euteleostomi</taxon>
        <taxon>Actinopterygii</taxon>
        <taxon>Neopterygii</taxon>
        <taxon>Teleostei</taxon>
        <taxon>Neoteleostei</taxon>
        <taxon>Acanthomorphata</taxon>
        <taxon>Ovalentaria</taxon>
        <taxon>Atherinomorphae</taxon>
        <taxon>Beloniformes</taxon>
        <taxon>Adrianichthyidae</taxon>
        <taxon>Oryziinae</taxon>
        <taxon>Oryzias</taxon>
    </lineage>
</organism>
<dbReference type="AlphaFoldDB" id="A0A3P9LTK2"/>
<feature type="compositionally biased region" description="Basic and acidic residues" evidence="1">
    <location>
        <begin position="10"/>
        <end position="20"/>
    </location>
</feature>
<protein>
    <submittedName>
        <fullName evidence="2">Uncharacterized protein</fullName>
    </submittedName>
</protein>
<reference evidence="2 3" key="2">
    <citation type="submission" date="2017-04" db="EMBL/GenBank/DDBJ databases">
        <title>CpG methylation of centromeres and impact of large insertions on vertebrate speciation.</title>
        <authorList>
            <person name="Ichikawa K."/>
            <person name="Yoshimura J."/>
            <person name="Morishita S."/>
        </authorList>
    </citation>
    <scope>NUCLEOTIDE SEQUENCE</scope>
    <source>
        <strain evidence="2 3">HNI</strain>
    </source>
</reference>
<feature type="compositionally biased region" description="Basic and acidic residues" evidence="1">
    <location>
        <begin position="84"/>
        <end position="95"/>
    </location>
</feature>
<evidence type="ECO:0000313" key="2">
    <source>
        <dbReference type="Ensembl" id="ENSORLP00020023987.1"/>
    </source>
</evidence>
<sequence length="122" mass="13459">MGSVCPSKTARRDLKNMTSTPEREALHHLRTVLSAEQQQQQRWIAPDVWSAALNCAGGSRGKTPSTSSRVGRCVSLPGLEHPLTEIPERTRREARSSPLLRSPSECLRGEGCFSRSTDTDSR</sequence>
<reference key="1">
    <citation type="journal article" date="2007" name="Nature">
        <title>The medaka draft genome and insights into vertebrate genome evolution.</title>
        <authorList>
            <person name="Kasahara M."/>
            <person name="Naruse K."/>
            <person name="Sasaki S."/>
            <person name="Nakatani Y."/>
            <person name="Qu W."/>
            <person name="Ahsan B."/>
            <person name="Yamada T."/>
            <person name="Nagayasu Y."/>
            <person name="Doi K."/>
            <person name="Kasai Y."/>
            <person name="Jindo T."/>
            <person name="Kobayashi D."/>
            <person name="Shimada A."/>
            <person name="Toyoda A."/>
            <person name="Kuroki Y."/>
            <person name="Fujiyama A."/>
            <person name="Sasaki T."/>
            <person name="Shimizu A."/>
            <person name="Asakawa S."/>
            <person name="Shimizu N."/>
            <person name="Hashimoto S."/>
            <person name="Yang J."/>
            <person name="Lee Y."/>
            <person name="Matsushima K."/>
            <person name="Sugano S."/>
            <person name="Sakaizumi M."/>
            <person name="Narita T."/>
            <person name="Ohishi K."/>
            <person name="Haga S."/>
            <person name="Ohta F."/>
            <person name="Nomoto H."/>
            <person name="Nogata K."/>
            <person name="Morishita T."/>
            <person name="Endo T."/>
            <person name="Shin-I T."/>
            <person name="Takeda H."/>
            <person name="Morishita S."/>
            <person name="Kohara Y."/>
        </authorList>
    </citation>
    <scope>NUCLEOTIDE SEQUENCE [LARGE SCALE GENOMIC DNA]</scope>
    <source>
        <strain>Hd-rR</strain>
    </source>
</reference>